<evidence type="ECO:0000313" key="4">
    <source>
        <dbReference type="Proteomes" id="UP000324611"/>
    </source>
</evidence>
<dbReference type="SUPFAM" id="SSF82171">
    <property type="entry name" value="DPP6 N-terminal domain-like"/>
    <property type="match status" value="1"/>
</dbReference>
<feature type="domain" description="Oligogalacturonate lyase" evidence="2">
    <location>
        <begin position="35"/>
        <end position="394"/>
    </location>
</feature>
<feature type="chain" id="PRO_5022676384" description="Oligogalacturonate lyase domain-containing protein" evidence="1">
    <location>
        <begin position="20"/>
        <end position="401"/>
    </location>
</feature>
<dbReference type="Proteomes" id="UP000324611">
    <property type="component" value="Unassembled WGS sequence"/>
</dbReference>
<dbReference type="InterPro" id="IPR027946">
    <property type="entry name" value="Ogl_dom"/>
</dbReference>
<dbReference type="Gene3D" id="2.130.10.10">
    <property type="entry name" value="YVTN repeat-like/Quinoprotein amine dehydrogenase"/>
    <property type="match status" value="1"/>
</dbReference>
<keyword evidence="4" id="KW-1185">Reference proteome</keyword>
<protein>
    <recommendedName>
        <fullName evidence="2">Oligogalacturonate lyase domain-containing protein</fullName>
    </recommendedName>
</protein>
<dbReference type="InterPro" id="IPR015943">
    <property type="entry name" value="WD40/YVTN_repeat-like_dom_sf"/>
</dbReference>
<organism evidence="3 4">
    <name type="scientific">Chitinophaga agrisoli</name>
    <dbReference type="NCBI Taxonomy" id="2607653"/>
    <lineage>
        <taxon>Bacteria</taxon>
        <taxon>Pseudomonadati</taxon>
        <taxon>Bacteroidota</taxon>
        <taxon>Chitinophagia</taxon>
        <taxon>Chitinophagales</taxon>
        <taxon>Chitinophagaceae</taxon>
        <taxon>Chitinophaga</taxon>
    </lineage>
</organism>
<accession>A0A5B2VMX8</accession>
<keyword evidence="1" id="KW-0732">Signal</keyword>
<gene>
    <name evidence="3" type="ORF">F0L74_28075</name>
</gene>
<comment type="caution">
    <text evidence="3">The sequence shown here is derived from an EMBL/GenBank/DDBJ whole genome shotgun (WGS) entry which is preliminary data.</text>
</comment>
<dbReference type="GO" id="GO:0045490">
    <property type="term" value="P:pectin catabolic process"/>
    <property type="evidence" value="ECO:0007669"/>
    <property type="project" value="InterPro"/>
</dbReference>
<dbReference type="GO" id="GO:0047487">
    <property type="term" value="F:oligogalacturonide lyase activity"/>
    <property type="evidence" value="ECO:0007669"/>
    <property type="project" value="InterPro"/>
</dbReference>
<sequence length="401" mass="45549">MKTLLFALLCATPTVVTMAQQVMETGGQQPMPASWIDSKTHHKVVRLTNLPGSNASFYFHNNPFIGNKMVFYNTGEAGKQIYTVDLSTLKTEQVTQQASPMNGEIAAPKGRNVFYQIKDSVFSTNIDTKKTELRFVFPADFKGSITTLNADETLLGGAWSTDAEKAISKANPEKHDYFGKIYDAHLPRTLFVIDLRTRSLRKIFSDSAWLNHVQFSSTDPSLLMFCHEGPWHKVDRIWTIDINTKKVRLMHKRTVDMEIAGHEFFSPDGKTIWFDLQQPRSVTFYLGGVDVKTLKERKYSLDRNEWSIHYTTDVKQQLFAGDGGNPGQVAKAPDGEWIYLFRPEGDKFVSEKLVGMQHHNYKLEPNVHFSPDGKWIIFRANFEGVQEVYAVEIANNATAHN</sequence>
<name>A0A5B2VMX8_9BACT</name>
<dbReference type="Pfam" id="PF14583">
    <property type="entry name" value="Pectate_lyase22"/>
    <property type="match status" value="1"/>
</dbReference>
<dbReference type="AlphaFoldDB" id="A0A5B2VMX8"/>
<dbReference type="PANTHER" id="PTHR36842">
    <property type="entry name" value="PROTEIN TOLB HOMOLOG"/>
    <property type="match status" value="1"/>
</dbReference>
<dbReference type="EMBL" id="VUOC01000004">
    <property type="protein sequence ID" value="KAA2240038.1"/>
    <property type="molecule type" value="Genomic_DNA"/>
</dbReference>
<dbReference type="RefSeq" id="WP_149841215.1">
    <property type="nucleotide sequence ID" value="NZ_VUOC01000004.1"/>
</dbReference>
<evidence type="ECO:0000313" key="3">
    <source>
        <dbReference type="EMBL" id="KAA2240038.1"/>
    </source>
</evidence>
<dbReference type="PANTHER" id="PTHR36842:SF1">
    <property type="entry name" value="PROTEIN TOLB"/>
    <property type="match status" value="1"/>
</dbReference>
<evidence type="ECO:0000259" key="2">
    <source>
        <dbReference type="Pfam" id="PF14583"/>
    </source>
</evidence>
<feature type="signal peptide" evidence="1">
    <location>
        <begin position="1"/>
        <end position="19"/>
    </location>
</feature>
<evidence type="ECO:0000256" key="1">
    <source>
        <dbReference type="SAM" id="SignalP"/>
    </source>
</evidence>
<reference evidence="3 4" key="1">
    <citation type="submission" date="2019-09" db="EMBL/GenBank/DDBJ databases">
        <title>Chitinophaga ginsengihumi sp. nov., isolated from soil of ginseng rhizosphere.</title>
        <authorList>
            <person name="Lee J."/>
        </authorList>
    </citation>
    <scope>NUCLEOTIDE SEQUENCE [LARGE SCALE GENOMIC DNA]</scope>
    <source>
        <strain evidence="3 4">BN140078</strain>
    </source>
</reference>
<proteinExistence type="predicted"/>
<reference evidence="3 4" key="2">
    <citation type="submission" date="2019-09" db="EMBL/GenBank/DDBJ databases">
        <authorList>
            <person name="Jin C."/>
        </authorList>
    </citation>
    <scope>NUCLEOTIDE SEQUENCE [LARGE SCALE GENOMIC DNA]</scope>
    <source>
        <strain evidence="3 4">BN140078</strain>
    </source>
</reference>